<evidence type="ECO:0000259" key="1">
    <source>
        <dbReference type="Pfam" id="PF13460"/>
    </source>
</evidence>
<reference evidence="3" key="1">
    <citation type="submission" date="2018-06" db="EMBL/GenBank/DDBJ databases">
        <authorList>
            <person name="Helene L.C."/>
            <person name="Dall'Agnol R."/>
            <person name="Delamuta J.R."/>
            <person name="Hungria M."/>
        </authorList>
    </citation>
    <scope>NUCLEOTIDE SEQUENCE [LARGE SCALE GENOMIC DNA]</scope>
    <source>
        <strain evidence="3">AC99b</strain>
    </source>
</reference>
<dbReference type="InterPro" id="IPR016040">
    <property type="entry name" value="NAD(P)-bd_dom"/>
</dbReference>
<dbReference type="InterPro" id="IPR051783">
    <property type="entry name" value="NAD(P)-dependent_oxidoreduct"/>
</dbReference>
<keyword evidence="3" id="KW-1185">Reference proteome</keyword>
<name>A0A330HUP2_9HYPH</name>
<dbReference type="Proteomes" id="UP000251558">
    <property type="component" value="Unassembled WGS sequence"/>
</dbReference>
<comment type="caution">
    <text evidence="2">The sequence shown here is derived from an EMBL/GenBank/DDBJ whole genome shotgun (WGS) entry which is preliminary data.</text>
</comment>
<dbReference type="PANTHER" id="PTHR48079:SF6">
    <property type="entry name" value="NAD(P)-BINDING DOMAIN-CONTAINING PROTEIN-RELATED"/>
    <property type="match status" value="1"/>
</dbReference>
<dbReference type="GO" id="GO:0005737">
    <property type="term" value="C:cytoplasm"/>
    <property type="evidence" value="ECO:0007669"/>
    <property type="project" value="TreeGrafter"/>
</dbReference>
<dbReference type="AlphaFoldDB" id="A0A330HUP2"/>
<evidence type="ECO:0000313" key="2">
    <source>
        <dbReference type="EMBL" id="RAZ91923.1"/>
    </source>
</evidence>
<feature type="domain" description="NAD(P)-binding" evidence="1">
    <location>
        <begin position="9"/>
        <end position="133"/>
    </location>
</feature>
<dbReference type="PANTHER" id="PTHR48079">
    <property type="entry name" value="PROTEIN YEEZ"/>
    <property type="match status" value="1"/>
</dbReference>
<dbReference type="GO" id="GO:0004029">
    <property type="term" value="F:aldehyde dehydrogenase (NAD+) activity"/>
    <property type="evidence" value="ECO:0007669"/>
    <property type="project" value="TreeGrafter"/>
</dbReference>
<organism evidence="2 3">
    <name type="scientific">Mesorhizobium hawassense</name>
    <dbReference type="NCBI Taxonomy" id="1209954"/>
    <lineage>
        <taxon>Bacteria</taxon>
        <taxon>Pseudomonadati</taxon>
        <taxon>Pseudomonadota</taxon>
        <taxon>Alphaproteobacteria</taxon>
        <taxon>Hyphomicrobiales</taxon>
        <taxon>Phyllobacteriaceae</taxon>
        <taxon>Mesorhizobium</taxon>
    </lineage>
</organism>
<dbReference type="RefSeq" id="WP_112096369.1">
    <property type="nucleotide sequence ID" value="NZ_QMBP01000002.1"/>
</dbReference>
<protein>
    <submittedName>
        <fullName evidence="2">dTDP-glucose 4,6-dehydratase</fullName>
    </submittedName>
</protein>
<evidence type="ECO:0000313" key="3">
    <source>
        <dbReference type="Proteomes" id="UP000251558"/>
    </source>
</evidence>
<dbReference type="Gene3D" id="3.40.50.720">
    <property type="entry name" value="NAD(P)-binding Rossmann-like Domain"/>
    <property type="match status" value="1"/>
</dbReference>
<dbReference type="EMBL" id="QMBP01000002">
    <property type="protein sequence ID" value="RAZ91923.1"/>
    <property type="molecule type" value="Genomic_DNA"/>
</dbReference>
<dbReference type="SUPFAM" id="SSF51735">
    <property type="entry name" value="NAD(P)-binding Rossmann-fold domains"/>
    <property type="match status" value="1"/>
</dbReference>
<proteinExistence type="predicted"/>
<sequence>MGHRIFLAGGSGAIGRRLLPQLVAAGHQVTATTRQAAKAEDLRALGADPVVVDVFDATRLRAAVAAARPEIVIHQLTDLPAGLDPSRMAEAIARNARIRDEGTRNVVEAAKAAGAKRLIAQSIAWAYAPGSEPHSETDPLDSGAEGGRAVSVGGVIALEKHVLGAAPMTGIVLRYGHLYGPVTGAETAADPAVHVDAAAYAALLAVERGSQGTFNVAEPNGHVTTDKAVSELDWHAGFRLAE</sequence>
<dbReference type="Pfam" id="PF13460">
    <property type="entry name" value="NAD_binding_10"/>
    <property type="match status" value="1"/>
</dbReference>
<accession>A0A330HUP2</accession>
<dbReference type="InterPro" id="IPR036291">
    <property type="entry name" value="NAD(P)-bd_dom_sf"/>
</dbReference>
<dbReference type="OrthoDB" id="9808276at2"/>
<gene>
    <name evidence="2" type="ORF">DPM33_05465</name>
</gene>
<reference evidence="2 3" key="2">
    <citation type="submission" date="2018-07" db="EMBL/GenBank/DDBJ databases">
        <title>Diversity of Mesorhizobium strains in Brazil.</title>
        <authorList>
            <person name="Helene L.C.F."/>
            <person name="Dall'Agnol R."/>
            <person name="Delamuta J.R.M."/>
            <person name="Hungria M."/>
        </authorList>
    </citation>
    <scope>NUCLEOTIDE SEQUENCE [LARGE SCALE GENOMIC DNA]</scope>
    <source>
        <strain evidence="2 3">AC99b</strain>
    </source>
</reference>